<dbReference type="Gramene" id="rna22880">
    <property type="protein sequence ID" value="RHN60557.1"/>
    <property type="gene ID" value="gene22880"/>
</dbReference>
<gene>
    <name evidence="13" type="primary">11434111</name>
    <name evidence="11" type="ordered locus">MTR_4g055260</name>
    <name evidence="12" type="ORF">MtrunA17_Chr4g0027101</name>
</gene>
<dbReference type="OMA" id="HDAVNKT"/>
<dbReference type="GO" id="GO:0047538">
    <property type="term" value="F:2-carboxy-D-arabinitol-1-phosphatase activity"/>
    <property type="evidence" value="ECO:0007669"/>
    <property type="project" value="UniProtKB-EC"/>
</dbReference>
<sequence length="509" mass="56348">MVLVVTRPFCSSSLHVPFDHHFHSTKTYSTRFVVVRCTQSSVQEIEENVELLGNSVLFPPLKVAKRVVLVRHGQSTWNAEGRIQGSSDFSVLTKKGESQAETSRQMLLEDNFDACFASPLARSKKTAEIIWGSRQQQIIPEYDLREIDLYSFQGLLKEEGKARFGPAFHQWQVDAVNFVIDDHYPVRELWDRARSCWTKILAHDSRSVLVVAHNAVNQALVATAIGLEAEYFRTLLQSNCGVSVLDFTPRMDGGSPHICLNRLNQTPGSPVAGGKSGGREASKRIVLVCNGSTQGNTEDGVLFGGDQPLNMLGVIQSQKSAELLLDLKVSSVISSPNKSSIETAMAISQVQEAADCLGADCVPRYVETKQKEDLDIETIFKQSKKDVSSFPPFQPGWLNKVEDEFRTALWDQSGKAWQSLLDEISDESRSGDVVVTVCHPAIHIGLMAQCLNLTKEWLGSFHLDAGSVSVLDFPDGPKGRGVIRCINYTAHLGRWSIPITRPTEDAEEF</sequence>
<evidence type="ECO:0000313" key="14">
    <source>
        <dbReference type="Proteomes" id="UP000002051"/>
    </source>
</evidence>
<evidence type="ECO:0000256" key="3">
    <source>
        <dbReference type="ARBA" id="ARBA00022640"/>
    </source>
</evidence>
<dbReference type="Proteomes" id="UP000265566">
    <property type="component" value="Chromosome 4"/>
</dbReference>
<dbReference type="CDD" id="cd07067">
    <property type="entry name" value="HP_PGM_like"/>
    <property type="match status" value="2"/>
</dbReference>
<name>G7JKZ0_MEDTR</name>
<evidence type="ECO:0000256" key="4">
    <source>
        <dbReference type="ARBA" id="ARBA00022801"/>
    </source>
</evidence>
<reference evidence="13" key="3">
    <citation type="submission" date="2015-04" db="UniProtKB">
        <authorList>
            <consortium name="EnsemblPlants"/>
        </authorList>
    </citation>
    <scope>IDENTIFICATION</scope>
    <source>
        <strain evidence="13">cv. Jemalong A17</strain>
    </source>
</reference>
<keyword evidence="2" id="KW-0150">Chloroplast</keyword>
<protein>
    <recommendedName>
        <fullName evidence="8">2-carboxy-D-arabinitol-1-phosphatase</fullName>
        <ecNumber evidence="8">3.1.3.63</ecNumber>
    </recommendedName>
</protein>
<dbReference type="PROSITE" id="PS00175">
    <property type="entry name" value="PG_MUTASE"/>
    <property type="match status" value="1"/>
</dbReference>
<reference evidence="11 14" key="2">
    <citation type="journal article" date="2014" name="BMC Genomics">
        <title>An improved genome release (version Mt4.0) for the model legume Medicago truncatula.</title>
        <authorList>
            <person name="Tang H."/>
            <person name="Krishnakumar V."/>
            <person name="Bidwell S."/>
            <person name="Rosen B."/>
            <person name="Chan A."/>
            <person name="Zhou S."/>
            <person name="Gentzbittel L."/>
            <person name="Childs K.L."/>
            <person name="Yandell M."/>
            <person name="Gundlach H."/>
            <person name="Mayer K.F."/>
            <person name="Schwartz D.C."/>
            <person name="Town C.D."/>
        </authorList>
    </citation>
    <scope>GENOME REANNOTATION</scope>
    <source>
        <strain evidence="13 14">cv. Jemalong A17</strain>
    </source>
</reference>
<evidence type="ECO:0000256" key="7">
    <source>
        <dbReference type="ARBA" id="ARBA00052441"/>
    </source>
</evidence>
<keyword evidence="14" id="KW-1185">Reference proteome</keyword>
<evidence type="ECO:0000256" key="1">
    <source>
        <dbReference type="ARBA" id="ARBA00004470"/>
    </source>
</evidence>
<evidence type="ECO:0000256" key="8">
    <source>
        <dbReference type="ARBA" id="ARBA00066640"/>
    </source>
</evidence>
<feature type="active site" description="Proton donor/acceptor" evidence="9">
    <location>
        <position position="146"/>
    </location>
</feature>
<dbReference type="Gene3D" id="3.40.50.1240">
    <property type="entry name" value="Phosphoglycerate mutase-like"/>
    <property type="match status" value="2"/>
</dbReference>
<dbReference type="SUPFAM" id="SSF53254">
    <property type="entry name" value="Phosphoglycerate mutase-like"/>
    <property type="match status" value="2"/>
</dbReference>
<dbReference type="InterPro" id="IPR013078">
    <property type="entry name" value="His_Pase_superF_clade-1"/>
</dbReference>
<accession>G7JKZ0</accession>
<dbReference type="AlphaFoldDB" id="G7JKZ0"/>
<evidence type="ECO:0000313" key="12">
    <source>
        <dbReference type="EMBL" id="RHN60557.1"/>
    </source>
</evidence>
<reference evidence="15" key="4">
    <citation type="journal article" date="2018" name="Nat. Plants">
        <title>Whole-genome landscape of Medicago truncatula symbiotic genes.</title>
        <authorList>
            <person name="Pecrix Y."/>
            <person name="Staton S.E."/>
            <person name="Sallet E."/>
            <person name="Lelandais-Briere C."/>
            <person name="Moreau S."/>
            <person name="Carrere S."/>
            <person name="Blein T."/>
            <person name="Jardinaud M.F."/>
            <person name="Latrasse D."/>
            <person name="Zouine M."/>
            <person name="Zahm M."/>
            <person name="Kreplak J."/>
            <person name="Mayjonade B."/>
            <person name="Satge C."/>
            <person name="Perez M."/>
            <person name="Cauet S."/>
            <person name="Marande W."/>
            <person name="Chantry-Darmon C."/>
            <person name="Lopez-Roques C."/>
            <person name="Bouchez O."/>
            <person name="Berard A."/>
            <person name="Debelle F."/>
            <person name="Munos S."/>
            <person name="Bendahmane A."/>
            <person name="Berges H."/>
            <person name="Niebel A."/>
            <person name="Buitink J."/>
            <person name="Frugier F."/>
            <person name="Benhamed M."/>
            <person name="Crespi M."/>
            <person name="Gouzy J."/>
            <person name="Gamas P."/>
        </authorList>
    </citation>
    <scope>NUCLEOTIDE SEQUENCE [LARGE SCALE GENOMIC DNA]</scope>
    <source>
        <strain evidence="15">cv. Jemalong A17</strain>
    </source>
</reference>
<dbReference type="SMART" id="SM00855">
    <property type="entry name" value="PGAM"/>
    <property type="match status" value="2"/>
</dbReference>
<dbReference type="InterPro" id="IPR029033">
    <property type="entry name" value="His_PPase_superfam"/>
</dbReference>
<evidence type="ECO:0000256" key="5">
    <source>
        <dbReference type="ARBA" id="ARBA00022946"/>
    </source>
</evidence>
<dbReference type="KEGG" id="mtr:11434111"/>
<feature type="binding site" evidence="10">
    <location>
        <position position="122"/>
    </location>
    <ligand>
        <name>substrate</name>
    </ligand>
</feature>
<keyword evidence="4 12" id="KW-0378">Hydrolase</keyword>
<evidence type="ECO:0000313" key="13">
    <source>
        <dbReference type="EnsemblPlants" id="AES88450"/>
    </source>
</evidence>
<dbReference type="InterPro" id="IPR001345">
    <property type="entry name" value="PG/BPGM_mutase_AS"/>
</dbReference>
<evidence type="ECO:0000256" key="10">
    <source>
        <dbReference type="PIRSR" id="PIRSR613078-2"/>
    </source>
</evidence>
<proteinExistence type="inferred from homology"/>
<dbReference type="Proteomes" id="UP000002051">
    <property type="component" value="Chromosome 4"/>
</dbReference>
<dbReference type="FunFam" id="3.40.50.1240:FF:000018">
    <property type="entry name" value="Phosphoglycerate mutase"/>
    <property type="match status" value="1"/>
</dbReference>
<dbReference type="PANTHER" id="PTHR48100:SF10">
    <property type="entry name" value="2-CARBOXY-D-ARABINITOL-1-PHOSPHATASE-RELATED"/>
    <property type="match status" value="1"/>
</dbReference>
<reference evidence="12" key="5">
    <citation type="journal article" date="2018" name="Nat. Plants">
        <title>Whole-genome landscape of Medicago truncatula symbiotic genes.</title>
        <authorList>
            <person name="Pecrix Y."/>
            <person name="Gamas P."/>
            <person name="Carrere S."/>
        </authorList>
    </citation>
    <scope>NUCLEOTIDE SEQUENCE</scope>
    <source>
        <tissue evidence="12">Leaves</tissue>
    </source>
</reference>
<dbReference type="EnsemblPlants" id="AES88450">
    <property type="protein sequence ID" value="AES88450"/>
    <property type="gene ID" value="MTR_4g055260"/>
</dbReference>
<dbReference type="GO" id="GO:0016791">
    <property type="term" value="F:phosphatase activity"/>
    <property type="evidence" value="ECO:0000318"/>
    <property type="project" value="GO_Central"/>
</dbReference>
<keyword evidence="3" id="KW-0934">Plastid</keyword>
<feature type="binding site" evidence="10">
    <location>
        <position position="157"/>
    </location>
    <ligand>
        <name>substrate</name>
    </ligand>
</feature>
<reference evidence="11 14" key="1">
    <citation type="journal article" date="2011" name="Nature">
        <title>The Medicago genome provides insight into the evolution of rhizobial symbioses.</title>
        <authorList>
            <person name="Young N.D."/>
            <person name="Debelle F."/>
            <person name="Oldroyd G.E."/>
            <person name="Geurts R."/>
            <person name="Cannon S.B."/>
            <person name="Udvardi M.K."/>
            <person name="Benedito V.A."/>
            <person name="Mayer K.F."/>
            <person name="Gouzy J."/>
            <person name="Schoof H."/>
            <person name="Van de Peer Y."/>
            <person name="Proost S."/>
            <person name="Cook D.R."/>
            <person name="Meyers B.C."/>
            <person name="Spannagl M."/>
            <person name="Cheung F."/>
            <person name="De Mita S."/>
            <person name="Krishnakumar V."/>
            <person name="Gundlach H."/>
            <person name="Zhou S."/>
            <person name="Mudge J."/>
            <person name="Bharti A.K."/>
            <person name="Murray J.D."/>
            <person name="Naoumkina M.A."/>
            <person name="Rosen B."/>
            <person name="Silverstein K.A."/>
            <person name="Tang H."/>
            <person name="Rombauts S."/>
            <person name="Zhao P.X."/>
            <person name="Zhou P."/>
            <person name="Barbe V."/>
            <person name="Bardou P."/>
            <person name="Bechner M."/>
            <person name="Bellec A."/>
            <person name="Berger A."/>
            <person name="Berges H."/>
            <person name="Bidwell S."/>
            <person name="Bisseling T."/>
            <person name="Choisne N."/>
            <person name="Couloux A."/>
            <person name="Denny R."/>
            <person name="Deshpande S."/>
            <person name="Dai X."/>
            <person name="Doyle J.J."/>
            <person name="Dudez A.M."/>
            <person name="Farmer A.D."/>
            <person name="Fouteau S."/>
            <person name="Franken C."/>
            <person name="Gibelin C."/>
            <person name="Gish J."/>
            <person name="Goldstein S."/>
            <person name="Gonzalez A.J."/>
            <person name="Green P.J."/>
            <person name="Hallab A."/>
            <person name="Hartog M."/>
            <person name="Hua A."/>
            <person name="Humphray S.J."/>
            <person name="Jeong D.H."/>
            <person name="Jing Y."/>
            <person name="Jocker A."/>
            <person name="Kenton S.M."/>
            <person name="Kim D.J."/>
            <person name="Klee K."/>
            <person name="Lai H."/>
            <person name="Lang C."/>
            <person name="Lin S."/>
            <person name="Macmil S.L."/>
            <person name="Magdelenat G."/>
            <person name="Matthews L."/>
            <person name="McCorrison J."/>
            <person name="Monaghan E.L."/>
            <person name="Mun J.H."/>
            <person name="Najar F.Z."/>
            <person name="Nicholson C."/>
            <person name="Noirot C."/>
            <person name="O'Bleness M."/>
            <person name="Paule C.R."/>
            <person name="Poulain J."/>
            <person name="Prion F."/>
            <person name="Qin B."/>
            <person name="Qu C."/>
            <person name="Retzel E.F."/>
            <person name="Riddle C."/>
            <person name="Sallet E."/>
            <person name="Samain S."/>
            <person name="Samson N."/>
            <person name="Sanders I."/>
            <person name="Saurat O."/>
            <person name="Scarpelli C."/>
            <person name="Schiex T."/>
            <person name="Segurens B."/>
            <person name="Severin A.J."/>
            <person name="Sherrier D.J."/>
            <person name="Shi R."/>
            <person name="Sims S."/>
            <person name="Singer S.R."/>
            <person name="Sinharoy S."/>
            <person name="Sterck L."/>
            <person name="Viollet A."/>
            <person name="Wang B.B."/>
            <person name="Wang K."/>
            <person name="Wang M."/>
            <person name="Wang X."/>
            <person name="Warfsmann J."/>
            <person name="Weissenbach J."/>
            <person name="White D.D."/>
            <person name="White J.D."/>
            <person name="Wiley G.B."/>
            <person name="Wincker P."/>
            <person name="Xing Y."/>
            <person name="Yang L."/>
            <person name="Yao Z."/>
            <person name="Ying F."/>
            <person name="Zhai J."/>
            <person name="Zhou L."/>
            <person name="Zuber A."/>
            <person name="Denarie J."/>
            <person name="Dixon R.A."/>
            <person name="May G.D."/>
            <person name="Schwartz D.C."/>
            <person name="Rogers J."/>
            <person name="Quetier F."/>
            <person name="Town C.D."/>
            <person name="Roe B.A."/>
        </authorList>
    </citation>
    <scope>NUCLEOTIDE SEQUENCE [LARGE SCALE GENOMIC DNA]</scope>
    <source>
        <strain evidence="11">A17</strain>
        <strain evidence="13 14">cv. Jemalong A17</strain>
    </source>
</reference>
<evidence type="ECO:0000256" key="6">
    <source>
        <dbReference type="ARBA" id="ARBA00038362"/>
    </source>
</evidence>
<comment type="subcellular location">
    <subcellularLocation>
        <location evidence="1">Plastid</location>
        <location evidence="1">Chloroplast stroma</location>
    </subcellularLocation>
</comment>
<comment type="similarity">
    <text evidence="6">Belongs to the phosphoglycerate mutase family.</text>
</comment>
<evidence type="ECO:0000256" key="9">
    <source>
        <dbReference type="PIRSR" id="PIRSR613078-1"/>
    </source>
</evidence>
<evidence type="ECO:0000313" key="15">
    <source>
        <dbReference type="Proteomes" id="UP000265566"/>
    </source>
</evidence>
<dbReference type="EMBL" id="PSQE01000004">
    <property type="protein sequence ID" value="RHN60557.1"/>
    <property type="molecule type" value="Genomic_DNA"/>
</dbReference>
<dbReference type="eggNOG" id="KOG0235">
    <property type="taxonomic scope" value="Eukaryota"/>
</dbReference>
<dbReference type="EC" id="3.1.3.63" evidence="8"/>
<evidence type="ECO:0000313" key="11">
    <source>
        <dbReference type="EMBL" id="AES88450.1"/>
    </source>
</evidence>
<comment type="catalytic activity">
    <reaction evidence="7">
        <text>2-carboxy-D-arabinitol 1-phosphate + H2O = 2-carboxy-D-arabinitol + phosphate</text>
        <dbReference type="Rhea" id="RHEA:17837"/>
        <dbReference type="ChEBI" id="CHEBI:15377"/>
        <dbReference type="ChEBI" id="CHEBI:43474"/>
        <dbReference type="ChEBI" id="CHEBI:58008"/>
        <dbReference type="ChEBI" id="CHEBI:58185"/>
        <dbReference type="EC" id="3.1.3.63"/>
    </reaction>
</comment>
<dbReference type="HOGENOM" id="CLU_035286_0_0_1"/>
<dbReference type="InterPro" id="IPR050275">
    <property type="entry name" value="PGM_Phosphatase"/>
</dbReference>
<dbReference type="EMBL" id="CM001220">
    <property type="protein sequence ID" value="AES88450.1"/>
    <property type="molecule type" value="Genomic_DNA"/>
</dbReference>
<dbReference type="OrthoDB" id="354304at2759"/>
<feature type="binding site" evidence="10">
    <location>
        <begin position="71"/>
        <end position="78"/>
    </location>
    <ligand>
        <name>substrate</name>
    </ligand>
</feature>
<dbReference type="Pfam" id="PF00300">
    <property type="entry name" value="His_Phos_1"/>
    <property type="match status" value="2"/>
</dbReference>
<dbReference type="FunFam" id="3.40.50.1240:FF:000028">
    <property type="entry name" value="Putative 2-carboxy-D-arabinitol-1-phosphatase"/>
    <property type="match status" value="1"/>
</dbReference>
<feature type="active site" description="Tele-phosphohistidine intermediate" evidence="9">
    <location>
        <position position="72"/>
    </location>
</feature>
<dbReference type="STRING" id="3880.G7JKZ0"/>
<keyword evidence="5" id="KW-0809">Transit peptide</keyword>
<dbReference type="GO" id="GO:0009570">
    <property type="term" value="C:chloroplast stroma"/>
    <property type="evidence" value="ECO:0007669"/>
    <property type="project" value="UniProtKB-SubCell"/>
</dbReference>
<dbReference type="PANTHER" id="PTHR48100">
    <property type="entry name" value="BROAD-SPECIFICITY PHOSPHATASE YOR283W-RELATED"/>
    <property type="match status" value="1"/>
</dbReference>
<evidence type="ECO:0000256" key="2">
    <source>
        <dbReference type="ARBA" id="ARBA00022528"/>
    </source>
</evidence>
<organism evidence="11 14">
    <name type="scientific">Medicago truncatula</name>
    <name type="common">Barrel medic</name>
    <name type="synonym">Medicago tribuloides</name>
    <dbReference type="NCBI Taxonomy" id="3880"/>
    <lineage>
        <taxon>Eukaryota</taxon>
        <taxon>Viridiplantae</taxon>
        <taxon>Streptophyta</taxon>
        <taxon>Embryophyta</taxon>
        <taxon>Tracheophyta</taxon>
        <taxon>Spermatophyta</taxon>
        <taxon>Magnoliopsida</taxon>
        <taxon>eudicotyledons</taxon>
        <taxon>Gunneridae</taxon>
        <taxon>Pentapetalae</taxon>
        <taxon>rosids</taxon>
        <taxon>fabids</taxon>
        <taxon>Fabales</taxon>
        <taxon>Fabaceae</taxon>
        <taxon>Papilionoideae</taxon>
        <taxon>50 kb inversion clade</taxon>
        <taxon>NPAAA clade</taxon>
        <taxon>Hologalegina</taxon>
        <taxon>IRL clade</taxon>
        <taxon>Trifolieae</taxon>
        <taxon>Medicago</taxon>
    </lineage>
</organism>
<dbReference type="PaxDb" id="3880-AES88450"/>